<evidence type="ECO:0000256" key="1">
    <source>
        <dbReference type="ARBA" id="ARBA00001964"/>
    </source>
</evidence>
<dbReference type="InterPro" id="IPR001017">
    <property type="entry name" value="DH_E1"/>
</dbReference>
<dbReference type="Gene3D" id="3.40.50.12470">
    <property type="match status" value="1"/>
</dbReference>
<proteinExistence type="inferred from homology"/>
<protein>
    <recommendedName>
        <fullName evidence="8">2-oxoglutarate dehydrogenase, mitochondrial</fullName>
        <ecNumber evidence="3">1.2.4.2</ecNumber>
    </recommendedName>
    <alternativeName>
        <fullName evidence="9">2-oxoglutarate dehydrogenase complex component E1</fullName>
    </alternativeName>
</protein>
<dbReference type="GO" id="GO:0006099">
    <property type="term" value="P:tricarboxylic acid cycle"/>
    <property type="evidence" value="ECO:0007669"/>
    <property type="project" value="TreeGrafter"/>
</dbReference>
<dbReference type="Pfam" id="PF16078">
    <property type="entry name" value="2-oxogl_dehyd_N"/>
    <property type="match status" value="1"/>
</dbReference>
<comment type="function">
    <text evidence="7">The 2-oxoglutarate dehydrogenase complex catalyzes the overall conversion of 2-oxoglutarate to succinyl-CoA and CO(2). It contains multiple copies of three enzymatic components: 2-oxoglutarate dehydrogenase (E1), dihydrolipoamide succinyltransferase (E2) and lipoamide dehydrogenase (E3).</text>
</comment>
<dbReference type="Proteomes" id="UP001432146">
    <property type="component" value="Unassembled WGS sequence"/>
</dbReference>
<dbReference type="SUPFAM" id="SSF52518">
    <property type="entry name" value="Thiamin diphosphate-binding fold (THDP-binding)"/>
    <property type="match status" value="2"/>
</dbReference>
<comment type="cofactor">
    <cofactor evidence="1">
        <name>thiamine diphosphate</name>
        <dbReference type="ChEBI" id="CHEBI:58937"/>
    </cofactor>
</comment>
<dbReference type="GO" id="GO:0045252">
    <property type="term" value="C:oxoglutarate dehydrogenase complex"/>
    <property type="evidence" value="ECO:0007669"/>
    <property type="project" value="TreeGrafter"/>
</dbReference>
<evidence type="ECO:0000259" key="11">
    <source>
        <dbReference type="SMART" id="SM00861"/>
    </source>
</evidence>
<dbReference type="EMBL" id="JAWNGG020000038">
    <property type="protein sequence ID" value="KAK9306583.1"/>
    <property type="molecule type" value="Genomic_DNA"/>
</dbReference>
<evidence type="ECO:0000256" key="9">
    <source>
        <dbReference type="ARBA" id="ARBA00042984"/>
    </source>
</evidence>
<dbReference type="Gene3D" id="3.40.50.11610">
    <property type="entry name" value="Multifunctional 2-oxoglutarate metabolism enzyme, C-terminal domain"/>
    <property type="match status" value="1"/>
</dbReference>
<dbReference type="AlphaFoldDB" id="A0AAW1ACI7"/>
<dbReference type="Pfam" id="PF16870">
    <property type="entry name" value="OxoGdeHyase_C"/>
    <property type="match status" value="1"/>
</dbReference>
<organism evidence="12 13">
    <name type="scientific">Tetragonisca angustula</name>
    <dbReference type="NCBI Taxonomy" id="166442"/>
    <lineage>
        <taxon>Eukaryota</taxon>
        <taxon>Metazoa</taxon>
        <taxon>Ecdysozoa</taxon>
        <taxon>Arthropoda</taxon>
        <taxon>Hexapoda</taxon>
        <taxon>Insecta</taxon>
        <taxon>Pterygota</taxon>
        <taxon>Neoptera</taxon>
        <taxon>Endopterygota</taxon>
        <taxon>Hymenoptera</taxon>
        <taxon>Apocrita</taxon>
        <taxon>Aculeata</taxon>
        <taxon>Apoidea</taxon>
        <taxon>Anthophila</taxon>
        <taxon>Apidae</taxon>
        <taxon>Tetragonisca</taxon>
    </lineage>
</organism>
<dbReference type="InterPro" id="IPR042179">
    <property type="entry name" value="KGD_C_sf"/>
</dbReference>
<dbReference type="Pfam" id="PF02779">
    <property type="entry name" value="Transket_pyr"/>
    <property type="match status" value="1"/>
</dbReference>
<dbReference type="GO" id="GO:0005739">
    <property type="term" value="C:mitochondrion"/>
    <property type="evidence" value="ECO:0007669"/>
    <property type="project" value="TreeGrafter"/>
</dbReference>
<dbReference type="InterPro" id="IPR011603">
    <property type="entry name" value="2oxoglutarate_DH_E1"/>
</dbReference>
<accession>A0AAW1ACI7</accession>
<dbReference type="NCBIfam" id="NF006914">
    <property type="entry name" value="PRK09404.1"/>
    <property type="match status" value="1"/>
</dbReference>
<dbReference type="InterPro" id="IPR005475">
    <property type="entry name" value="Transketolase-like_Pyr-bd"/>
</dbReference>
<evidence type="ECO:0000256" key="5">
    <source>
        <dbReference type="ARBA" id="ARBA00023002"/>
    </source>
</evidence>
<comment type="caution">
    <text evidence="12">The sequence shown here is derived from an EMBL/GenBank/DDBJ whole genome shotgun (WGS) entry which is preliminary data.</text>
</comment>
<keyword evidence="6" id="KW-0786">Thiamine pyrophosphate</keyword>
<dbReference type="GO" id="GO:0004591">
    <property type="term" value="F:oxoglutarate dehydrogenase (succinyl-transferring) activity"/>
    <property type="evidence" value="ECO:0007669"/>
    <property type="project" value="UniProtKB-EC"/>
</dbReference>
<evidence type="ECO:0000256" key="10">
    <source>
        <dbReference type="SAM" id="MobiDB-lite"/>
    </source>
</evidence>
<dbReference type="EC" id="1.2.4.2" evidence="3"/>
<evidence type="ECO:0000256" key="6">
    <source>
        <dbReference type="ARBA" id="ARBA00023052"/>
    </source>
</evidence>
<dbReference type="PANTHER" id="PTHR23152">
    <property type="entry name" value="2-OXOGLUTARATE DEHYDROGENASE"/>
    <property type="match status" value="1"/>
</dbReference>
<gene>
    <name evidence="12" type="ORF">QLX08_002776</name>
</gene>
<evidence type="ECO:0000256" key="8">
    <source>
        <dbReference type="ARBA" id="ARBA00040267"/>
    </source>
</evidence>
<sequence length="1069" mass="120753">MKPQSHNCRLFTSTANCLFKVHNDQARTFKSRLFVSLKSRFSHDDRGSSRSSNKYDYLSNMTNSQYLDHMYQSWRKNPNSVNPSWDSYFRSIYADNLPESATSSPLADSNSSRTFTSKDSTPSTVSASTRIGSSSNIISSNFVGAQSSAPSFPQQNVRSQSNGGIQGESFINGALDINATIRAYQTRGHLIADTDPLKIQNPESYKLQGTSNLPPAIVVRQHLKGITEADMNREFPLAPFTVIGGPKRSLPLREILTRLNQIYCGHLGLEYIYIHDLVVLDWLRDKFELPGAWELPADHRKFVWMNIMRAVTFEGFLARKFPTEKRFGLEGCESFIPSLVQCLETSAEHGIESAVIGMAHRGRLNTLSNVCLKPLHQLLTQFNPIPLEGFGSGDVKYHLGTHAERILERSKKKILIAMMANPSHLEAINGVVIGRVRAEQVEKDDAQYGKKSVAILVHGDAAFSGQGVVYETMHLTNLPNYTTGGVLHLVINNQIGFTTDPRYSRSSVHCTDVARVVNAPIFHIHADDPDLVAYCSKVAGEYRAMFHNDVVLDIVGYRRFGHNELDEPMLTQPLMYKRIKEHPNVLSIYSDKLLKDGVITEAFAKEEIEKYWNYCETEFEKAKTIDSMQLSDWHDVPWSEFFSNQSPKNKIPPTGIDIEIIKTICKAISTPPHGITPHAQVLRVMEKRNQLMEARQADWAMGEALAFLSLLKEGHHVRLSGQDVERGTFSHRMHIIHDQHRDKTFKNILHDVFPGQGLYTVSNSSLSEYGVSTFEVGYSTYNHNTLTMWEAQFGDFCNTCQVSIDTILSSGQTKWGRQVGLVFLLPHGLEGQGPEHSSARLERFLELCDDDCVHMPGKEPGASPGETMEEIMTRQLFEINWIICNLTTSANLFHCLRRQIHMPFRKPLCIMTPKSLLRHPMAISPFSDMESGTSFKPLLSDPYVKLGNVQKVLMCSGKVYYDLITERERKQLEDKIAILRIEQICPFPYHLLAQEMTKYPNAKIMWFQEEHKNQGAYTYVRDRIALALGKKLEEVTYGGRPPSASPATGSKVIYSTEYKDMMAVAMKLN</sequence>
<evidence type="ECO:0000256" key="3">
    <source>
        <dbReference type="ARBA" id="ARBA00012280"/>
    </source>
</evidence>
<dbReference type="InterPro" id="IPR032106">
    <property type="entry name" value="2-oxogl_dehyd_N"/>
</dbReference>
<dbReference type="NCBIfam" id="TIGR00239">
    <property type="entry name" value="2oxo_dh_E1"/>
    <property type="match status" value="1"/>
</dbReference>
<dbReference type="Gene3D" id="3.40.50.970">
    <property type="match status" value="1"/>
</dbReference>
<evidence type="ECO:0000313" key="13">
    <source>
        <dbReference type="Proteomes" id="UP001432146"/>
    </source>
</evidence>
<keyword evidence="4" id="KW-0809">Transit peptide</keyword>
<dbReference type="Pfam" id="PF00676">
    <property type="entry name" value="E1_dh"/>
    <property type="match status" value="1"/>
</dbReference>
<name>A0AAW1ACI7_9HYME</name>
<dbReference type="CDD" id="cd02016">
    <property type="entry name" value="TPP_E1_OGDC_like"/>
    <property type="match status" value="1"/>
</dbReference>
<dbReference type="Gene3D" id="1.10.287.1150">
    <property type="entry name" value="TPP helical domain"/>
    <property type="match status" value="1"/>
</dbReference>
<dbReference type="PIRSF" id="PIRSF000157">
    <property type="entry name" value="Oxoglu_dh_E1"/>
    <property type="match status" value="1"/>
</dbReference>
<keyword evidence="5" id="KW-0560">Oxidoreductase</keyword>
<feature type="region of interest" description="Disordered" evidence="10">
    <location>
        <begin position="100"/>
        <end position="130"/>
    </location>
</feature>
<reference evidence="12 13" key="1">
    <citation type="submission" date="2024-05" db="EMBL/GenBank/DDBJ databases">
        <title>The nuclear and mitochondrial genome assemblies of Tetragonisca angustula (Apidae: Meliponini), a tiny yet remarkable pollinator in the Neotropics.</title>
        <authorList>
            <person name="Ferrari R."/>
            <person name="Ricardo P.C."/>
            <person name="Dias F.C."/>
            <person name="Araujo N.S."/>
            <person name="Soares D.O."/>
            <person name="Zhou Q.-S."/>
            <person name="Zhu C.-D."/>
            <person name="Coutinho L."/>
            <person name="Airas M.C."/>
            <person name="Batista T.M."/>
        </authorList>
    </citation>
    <scope>NUCLEOTIDE SEQUENCE [LARGE SCALE GENOMIC DNA]</scope>
    <source>
        <strain evidence="12">ASF017062</strain>
        <tissue evidence="12">Abdomen</tissue>
    </source>
</reference>
<comment type="similarity">
    <text evidence="2">Belongs to the alpha-ketoglutarate dehydrogenase family.</text>
</comment>
<evidence type="ECO:0000256" key="2">
    <source>
        <dbReference type="ARBA" id="ARBA00006936"/>
    </source>
</evidence>
<dbReference type="SMART" id="SM00861">
    <property type="entry name" value="Transket_pyr"/>
    <property type="match status" value="1"/>
</dbReference>
<evidence type="ECO:0000256" key="4">
    <source>
        <dbReference type="ARBA" id="ARBA00022946"/>
    </source>
</evidence>
<dbReference type="PANTHER" id="PTHR23152:SF4">
    <property type="entry name" value="2-OXOADIPATE DEHYDROGENASE COMPLEX COMPONENT E1"/>
    <property type="match status" value="1"/>
</dbReference>
<keyword evidence="13" id="KW-1185">Reference proteome</keyword>
<dbReference type="InterPro" id="IPR031717">
    <property type="entry name" value="ODO-1/KGD_C"/>
</dbReference>
<dbReference type="InterPro" id="IPR029061">
    <property type="entry name" value="THDP-binding"/>
</dbReference>
<feature type="domain" description="Transketolase-like pyrimidine-binding" evidence="11">
    <location>
        <begin position="697"/>
        <end position="919"/>
    </location>
</feature>
<evidence type="ECO:0000256" key="7">
    <source>
        <dbReference type="ARBA" id="ARBA00037426"/>
    </source>
</evidence>
<dbReference type="GO" id="GO:0030976">
    <property type="term" value="F:thiamine pyrophosphate binding"/>
    <property type="evidence" value="ECO:0007669"/>
    <property type="project" value="InterPro"/>
</dbReference>
<evidence type="ECO:0000313" key="12">
    <source>
        <dbReference type="EMBL" id="KAK9306583.1"/>
    </source>
</evidence>